<keyword evidence="5" id="KW-1185">Reference proteome</keyword>
<comment type="caution">
    <text evidence="4">The sequence shown here is derived from an EMBL/GenBank/DDBJ whole genome shotgun (WGS) entry which is preliminary data.</text>
</comment>
<dbReference type="InterPro" id="IPR025997">
    <property type="entry name" value="SBP_2_dom"/>
</dbReference>
<dbReference type="NCBIfam" id="TIGR02637">
    <property type="entry name" value="RhaS"/>
    <property type="match status" value="1"/>
</dbReference>
<reference evidence="4" key="1">
    <citation type="submission" date="2021-01" db="EMBL/GenBank/DDBJ databases">
        <title>Whole genome shotgun sequence of Rugosimonospora africana NBRC 104875.</title>
        <authorList>
            <person name="Komaki H."/>
            <person name="Tamura T."/>
        </authorList>
    </citation>
    <scope>NUCLEOTIDE SEQUENCE</scope>
    <source>
        <strain evidence="4">NBRC 104875</strain>
    </source>
</reference>
<dbReference type="PANTHER" id="PTHR30036:SF8">
    <property type="entry name" value="ABC-TYPE SUGAR TRANSPORT SYSTEM PERIPLASMIC COMPONENT-LIKE PROTEIN"/>
    <property type="match status" value="1"/>
</dbReference>
<protein>
    <submittedName>
        <fullName evidence="4">Rhamnose ABC transporter substrate-binding protein</fullName>
    </submittedName>
</protein>
<dbReference type="Pfam" id="PF13407">
    <property type="entry name" value="Peripla_BP_4"/>
    <property type="match status" value="1"/>
</dbReference>
<name>A0A8J3R0T7_9ACTN</name>
<dbReference type="GO" id="GO:0030246">
    <property type="term" value="F:carbohydrate binding"/>
    <property type="evidence" value="ECO:0007669"/>
    <property type="project" value="TreeGrafter"/>
</dbReference>
<dbReference type="PANTHER" id="PTHR30036">
    <property type="entry name" value="D-XYLOSE-BINDING PERIPLASMIC PROTEIN"/>
    <property type="match status" value="1"/>
</dbReference>
<keyword evidence="2" id="KW-0732">Signal</keyword>
<feature type="signal peptide" evidence="2">
    <location>
        <begin position="1"/>
        <end position="27"/>
    </location>
</feature>
<accession>A0A8J3R0T7</accession>
<dbReference type="SUPFAM" id="SSF53822">
    <property type="entry name" value="Periplasmic binding protein-like I"/>
    <property type="match status" value="1"/>
</dbReference>
<sequence length="364" mass="37953">MAIRLFAPGRRWSVAVAGAAVIGMALAGCGGATKSSTDSGGSGGAAAQGTANPNGQVKKGLKIAFLPKQTNNTYFTTLDSGGKKAVEAGGGVFKEVGTSSATDTAGQVSYVNTLTQQGMNAIVLSAQDPNALCTSLKQAMSAKVSVVTYDSDTNPDCRQAFINQASSESIGRSEVQLLGKELNYTGDIAVLSAAQTATNQNTWIGFMQQELKDPKYAKMKLVKVVYGNDDAQMSFQQTQGLLQSDPNLKGIIAPTTVGIKAAAQYLDGSQYKGKVQLTGLGDPNDMRQYVKDGTVTAFELWDEVKLGELAGYTAAALASGIITGAKGETFTAGDLGKYTVGDKGEVILGDPTVFNAQNIDQYNF</sequence>
<evidence type="ECO:0000256" key="1">
    <source>
        <dbReference type="ARBA" id="ARBA00004196"/>
    </source>
</evidence>
<dbReference type="GO" id="GO:0015762">
    <property type="term" value="P:rhamnose transmembrane transport"/>
    <property type="evidence" value="ECO:0007669"/>
    <property type="project" value="InterPro"/>
</dbReference>
<gene>
    <name evidence="4" type="ORF">Raf01_85750</name>
</gene>
<evidence type="ECO:0000313" key="4">
    <source>
        <dbReference type="EMBL" id="GIH20403.1"/>
    </source>
</evidence>
<evidence type="ECO:0000256" key="2">
    <source>
        <dbReference type="SAM" id="SignalP"/>
    </source>
</evidence>
<feature type="domain" description="Periplasmic binding protein" evidence="3">
    <location>
        <begin position="63"/>
        <end position="320"/>
    </location>
</feature>
<proteinExistence type="predicted"/>
<evidence type="ECO:0000313" key="5">
    <source>
        <dbReference type="Proteomes" id="UP000642748"/>
    </source>
</evidence>
<comment type="subcellular location">
    <subcellularLocation>
        <location evidence="1">Cell envelope</location>
    </subcellularLocation>
</comment>
<organism evidence="4 5">
    <name type="scientific">Rugosimonospora africana</name>
    <dbReference type="NCBI Taxonomy" id="556532"/>
    <lineage>
        <taxon>Bacteria</taxon>
        <taxon>Bacillati</taxon>
        <taxon>Actinomycetota</taxon>
        <taxon>Actinomycetes</taxon>
        <taxon>Micromonosporales</taxon>
        <taxon>Micromonosporaceae</taxon>
        <taxon>Rugosimonospora</taxon>
    </lineage>
</organism>
<dbReference type="EMBL" id="BONZ01000095">
    <property type="protein sequence ID" value="GIH20403.1"/>
    <property type="molecule type" value="Genomic_DNA"/>
</dbReference>
<dbReference type="PROSITE" id="PS51257">
    <property type="entry name" value="PROKAR_LIPOPROTEIN"/>
    <property type="match status" value="1"/>
</dbReference>
<dbReference type="InterPro" id="IPR050555">
    <property type="entry name" value="Bact_Solute-Bind_Prot2"/>
</dbReference>
<evidence type="ECO:0000259" key="3">
    <source>
        <dbReference type="Pfam" id="PF13407"/>
    </source>
</evidence>
<dbReference type="CDD" id="cd20000">
    <property type="entry name" value="PBP1_ABC_rhamnose"/>
    <property type="match status" value="1"/>
</dbReference>
<feature type="chain" id="PRO_5035200175" evidence="2">
    <location>
        <begin position="28"/>
        <end position="364"/>
    </location>
</feature>
<dbReference type="Proteomes" id="UP000642748">
    <property type="component" value="Unassembled WGS sequence"/>
</dbReference>
<dbReference type="AlphaFoldDB" id="A0A8J3R0T7"/>
<dbReference type="Gene3D" id="3.40.50.2300">
    <property type="match status" value="2"/>
</dbReference>
<dbReference type="RefSeq" id="WP_203923829.1">
    <property type="nucleotide sequence ID" value="NZ_BONZ01000095.1"/>
</dbReference>
<dbReference type="InterPro" id="IPR013459">
    <property type="entry name" value="RhaS"/>
</dbReference>
<dbReference type="InterPro" id="IPR028082">
    <property type="entry name" value="Peripla_BP_I"/>
</dbReference>
<dbReference type="GO" id="GO:0030288">
    <property type="term" value="C:outer membrane-bounded periplasmic space"/>
    <property type="evidence" value="ECO:0007669"/>
    <property type="project" value="TreeGrafter"/>
</dbReference>